<sequence length="119" mass="13217">MTYACSATSVARVLSQLNIQPKGDWTLSDFDDRPWSVQRVRDDGARVVLTALARDLALSTTVRRRRCRTHATAVAHALNGRTGGRTDGRRSLKAAIDVYYTSGLVVRRDVGTFPENRAR</sequence>
<reference evidence="2" key="1">
    <citation type="submission" date="2020-12" db="UniProtKB">
        <authorList>
            <consortium name="WormBaseParasite"/>
        </authorList>
    </citation>
    <scope>IDENTIFICATION</scope>
    <source>
        <strain evidence="2">MHco3</strain>
    </source>
</reference>
<name>A0A7I5E6Q3_HAECO</name>
<proteinExistence type="predicted"/>
<accession>A0A7I5E6Q3</accession>
<evidence type="ECO:0000313" key="1">
    <source>
        <dbReference type="Proteomes" id="UP000025227"/>
    </source>
</evidence>
<protein>
    <submittedName>
        <fullName evidence="2">Transposase</fullName>
    </submittedName>
</protein>
<keyword evidence="1" id="KW-1185">Reference proteome</keyword>
<dbReference type="AlphaFoldDB" id="A0A7I5E6Q3"/>
<dbReference type="Proteomes" id="UP000025227">
    <property type="component" value="Unplaced"/>
</dbReference>
<dbReference type="WBParaSite" id="HCON_00033400-00001">
    <property type="protein sequence ID" value="HCON_00033400-00001"/>
    <property type="gene ID" value="HCON_00033400"/>
</dbReference>
<evidence type="ECO:0000313" key="2">
    <source>
        <dbReference type="WBParaSite" id="HCON_00033400-00001"/>
    </source>
</evidence>
<organism evidence="1 2">
    <name type="scientific">Haemonchus contortus</name>
    <name type="common">Barber pole worm</name>
    <dbReference type="NCBI Taxonomy" id="6289"/>
    <lineage>
        <taxon>Eukaryota</taxon>
        <taxon>Metazoa</taxon>
        <taxon>Ecdysozoa</taxon>
        <taxon>Nematoda</taxon>
        <taxon>Chromadorea</taxon>
        <taxon>Rhabditida</taxon>
        <taxon>Rhabditina</taxon>
        <taxon>Rhabditomorpha</taxon>
        <taxon>Strongyloidea</taxon>
        <taxon>Trichostrongylidae</taxon>
        <taxon>Haemonchus</taxon>
    </lineage>
</organism>